<protein>
    <recommendedName>
        <fullName evidence="3">C2H2-type domain-containing protein</fullName>
    </recommendedName>
</protein>
<dbReference type="Gene3D" id="3.30.160.60">
    <property type="entry name" value="Classic Zinc Finger"/>
    <property type="match status" value="1"/>
</dbReference>
<dbReference type="PANTHER" id="PTHR47593">
    <property type="entry name" value="ZINC FINGER PROTEIN 4-LIKE"/>
    <property type="match status" value="1"/>
</dbReference>
<dbReference type="PANTHER" id="PTHR47593:SF8">
    <property type="entry name" value="OS12G0581900 PROTEIN"/>
    <property type="match status" value="1"/>
</dbReference>
<sequence>MQLHREQEDVGERSAGNQRENTSEYDDGEEGNNNSAAWLNLSLGGRTSSTAGDSADPRSKHTPDKVFSCNFCMRKFFSSQALGGHQNAHKRERGTARKSHQSQKVMMGMPLNSPYGNSLRVQSHSLVHKPQREGSGMVARFQDVITSSGTAWTPFSLQAAMDFMCPGSCPTGFEPSKQPSELMKLDLSLRL</sequence>
<feature type="compositionally biased region" description="Low complexity" evidence="2">
    <location>
        <begin position="32"/>
        <end position="43"/>
    </location>
</feature>
<keyword evidence="1" id="KW-0479">Metal-binding</keyword>
<name>A0A843VKP2_COLES</name>
<evidence type="ECO:0000259" key="3">
    <source>
        <dbReference type="PROSITE" id="PS50157"/>
    </source>
</evidence>
<dbReference type="InterPro" id="IPR036236">
    <property type="entry name" value="Znf_C2H2_sf"/>
</dbReference>
<evidence type="ECO:0000313" key="5">
    <source>
        <dbReference type="Proteomes" id="UP000652761"/>
    </source>
</evidence>
<dbReference type="PROSITE" id="PS50157">
    <property type="entry name" value="ZINC_FINGER_C2H2_2"/>
    <property type="match status" value="1"/>
</dbReference>
<dbReference type="OrthoDB" id="1933825at2759"/>
<feature type="domain" description="C2H2-type" evidence="3">
    <location>
        <begin position="67"/>
        <end position="94"/>
    </location>
</feature>
<keyword evidence="1" id="KW-0863">Zinc-finger</keyword>
<dbReference type="Proteomes" id="UP000652761">
    <property type="component" value="Unassembled WGS sequence"/>
</dbReference>
<dbReference type="GO" id="GO:0008270">
    <property type="term" value="F:zinc ion binding"/>
    <property type="evidence" value="ECO:0007669"/>
    <property type="project" value="UniProtKB-KW"/>
</dbReference>
<feature type="compositionally biased region" description="Basic residues" evidence="2">
    <location>
        <begin position="87"/>
        <end position="101"/>
    </location>
</feature>
<evidence type="ECO:0000256" key="1">
    <source>
        <dbReference type="PROSITE-ProRule" id="PRU00042"/>
    </source>
</evidence>
<gene>
    <name evidence="4" type="ORF">Taro_026815</name>
</gene>
<dbReference type="InterPro" id="IPR013087">
    <property type="entry name" value="Znf_C2H2_type"/>
</dbReference>
<organism evidence="4 5">
    <name type="scientific">Colocasia esculenta</name>
    <name type="common">Wild taro</name>
    <name type="synonym">Arum esculentum</name>
    <dbReference type="NCBI Taxonomy" id="4460"/>
    <lineage>
        <taxon>Eukaryota</taxon>
        <taxon>Viridiplantae</taxon>
        <taxon>Streptophyta</taxon>
        <taxon>Embryophyta</taxon>
        <taxon>Tracheophyta</taxon>
        <taxon>Spermatophyta</taxon>
        <taxon>Magnoliopsida</taxon>
        <taxon>Liliopsida</taxon>
        <taxon>Araceae</taxon>
        <taxon>Aroideae</taxon>
        <taxon>Colocasieae</taxon>
        <taxon>Colocasia</taxon>
    </lineage>
</organism>
<keyword evidence="5" id="KW-1185">Reference proteome</keyword>
<proteinExistence type="predicted"/>
<evidence type="ECO:0000313" key="4">
    <source>
        <dbReference type="EMBL" id="MQL94160.1"/>
    </source>
</evidence>
<feature type="region of interest" description="Disordered" evidence="2">
    <location>
        <begin position="1"/>
        <end position="62"/>
    </location>
</feature>
<dbReference type="EMBL" id="NMUH01001641">
    <property type="protein sequence ID" value="MQL94160.1"/>
    <property type="molecule type" value="Genomic_DNA"/>
</dbReference>
<evidence type="ECO:0000256" key="2">
    <source>
        <dbReference type="SAM" id="MobiDB-lite"/>
    </source>
</evidence>
<keyword evidence="1" id="KW-0862">Zinc</keyword>
<feature type="region of interest" description="Disordered" evidence="2">
    <location>
        <begin position="82"/>
        <end position="103"/>
    </location>
</feature>
<dbReference type="PROSITE" id="PS00028">
    <property type="entry name" value="ZINC_FINGER_C2H2_1"/>
    <property type="match status" value="1"/>
</dbReference>
<dbReference type="SUPFAM" id="SSF57667">
    <property type="entry name" value="beta-beta-alpha zinc fingers"/>
    <property type="match status" value="1"/>
</dbReference>
<comment type="caution">
    <text evidence="4">The sequence shown here is derived from an EMBL/GenBank/DDBJ whole genome shotgun (WGS) entry which is preliminary data.</text>
</comment>
<feature type="compositionally biased region" description="Basic and acidic residues" evidence="2">
    <location>
        <begin position="1"/>
        <end position="12"/>
    </location>
</feature>
<dbReference type="InterPro" id="IPR053266">
    <property type="entry name" value="Zinc_finger_protein_7"/>
</dbReference>
<reference evidence="4" key="1">
    <citation type="submission" date="2017-07" db="EMBL/GenBank/DDBJ databases">
        <title>Taro Niue Genome Assembly and Annotation.</title>
        <authorList>
            <person name="Atibalentja N."/>
            <person name="Keating K."/>
            <person name="Fields C.J."/>
        </authorList>
    </citation>
    <scope>NUCLEOTIDE SEQUENCE</scope>
    <source>
        <strain evidence="4">Niue_2</strain>
        <tissue evidence="4">Leaf</tissue>
    </source>
</reference>
<dbReference type="AlphaFoldDB" id="A0A843VKP2"/>
<accession>A0A843VKP2</accession>